<dbReference type="EMBL" id="BJNW01000024">
    <property type="protein sequence ID" value="GED00114.1"/>
    <property type="molecule type" value="Genomic_DNA"/>
</dbReference>
<dbReference type="STRING" id="1272.GCA_900014985_00849"/>
<evidence type="ECO:0000259" key="4">
    <source>
        <dbReference type="Pfam" id="PF13579"/>
    </source>
</evidence>
<dbReference type="InterPro" id="IPR028098">
    <property type="entry name" value="Glyco_trans_4-like_N"/>
</dbReference>
<keyword evidence="6" id="KW-1185">Reference proteome</keyword>
<gene>
    <name evidence="5" type="ORF">KVA01_22680</name>
</gene>
<comment type="caution">
    <text evidence="5">The sequence shown here is derived from an EMBL/GenBank/DDBJ whole genome shotgun (WGS) entry which is preliminary data.</text>
</comment>
<dbReference type="Gene3D" id="3.40.50.2000">
    <property type="entry name" value="Glycogen Phosphorylase B"/>
    <property type="match status" value="2"/>
</dbReference>
<proteinExistence type="predicted"/>
<protein>
    <submittedName>
        <fullName evidence="5">Glycosyl transferase family 1</fullName>
    </submittedName>
</protein>
<sequence length="374" mass="40067">MSGMRILQIVALVSGTNAYGGPTTVAFNQCRALAAAGHDVVLAATGSDLGTPLPTERDGVRTRLFPPHYVLPGAGFAGLTSPAMLAWVRRVARSVDVVHVHTARDLLTLPSAWLAELSGTRVVLQTHGMIDPSDNPLAGPLDAVLTRRVLRDAHRVFYLTPREEDEVAEVARGPVNLMELHNGMPVSPEPRTPRDDDACRVLFLARLQERKRPLAFVAAARALAQRFPNATFTLVGPDEGQGDAVRRAIEESGLGGRLVWAGAVDSAGAARWMNDSDLYVLPSVDEPYPMSVLEAMSTGLPVVVTDTCGLAATVGRTGSGVVVDDSQQALEDALAELLAKPDLRRRTGEAARETIAREYGMDAVVERLLEAYRG</sequence>
<evidence type="ECO:0000256" key="1">
    <source>
        <dbReference type="ARBA" id="ARBA00022676"/>
    </source>
</evidence>
<feature type="domain" description="Glycosyltransferase subfamily 4-like N-terminal" evidence="4">
    <location>
        <begin position="20"/>
        <end position="183"/>
    </location>
</feature>
<keyword evidence="2 5" id="KW-0808">Transferase</keyword>
<dbReference type="Pfam" id="PF00534">
    <property type="entry name" value="Glycos_transf_1"/>
    <property type="match status" value="1"/>
</dbReference>
<dbReference type="GO" id="GO:0016757">
    <property type="term" value="F:glycosyltransferase activity"/>
    <property type="evidence" value="ECO:0007669"/>
    <property type="project" value="UniProtKB-KW"/>
</dbReference>
<keyword evidence="1" id="KW-0328">Glycosyltransferase</keyword>
<dbReference type="PANTHER" id="PTHR12526">
    <property type="entry name" value="GLYCOSYLTRANSFERASE"/>
    <property type="match status" value="1"/>
</dbReference>
<accession>A0A4Y4D925</accession>
<evidence type="ECO:0000313" key="6">
    <source>
        <dbReference type="Proteomes" id="UP000315730"/>
    </source>
</evidence>
<feature type="domain" description="Glycosyl transferase family 1" evidence="3">
    <location>
        <begin position="194"/>
        <end position="353"/>
    </location>
</feature>
<name>A0A4Y4D925_KOCVA</name>
<dbReference type="SUPFAM" id="SSF53756">
    <property type="entry name" value="UDP-Glycosyltransferase/glycogen phosphorylase"/>
    <property type="match status" value="1"/>
</dbReference>
<evidence type="ECO:0000256" key="2">
    <source>
        <dbReference type="ARBA" id="ARBA00022679"/>
    </source>
</evidence>
<dbReference type="Pfam" id="PF13579">
    <property type="entry name" value="Glyco_trans_4_4"/>
    <property type="match status" value="1"/>
</dbReference>
<dbReference type="AlphaFoldDB" id="A0A4Y4D925"/>
<organism evidence="5 6">
    <name type="scientific">Kocuria varians</name>
    <name type="common">Micrococcus varians</name>
    <dbReference type="NCBI Taxonomy" id="1272"/>
    <lineage>
        <taxon>Bacteria</taxon>
        <taxon>Bacillati</taxon>
        <taxon>Actinomycetota</taxon>
        <taxon>Actinomycetes</taxon>
        <taxon>Micrococcales</taxon>
        <taxon>Micrococcaceae</taxon>
        <taxon>Kocuria</taxon>
    </lineage>
</organism>
<dbReference type="Proteomes" id="UP000315730">
    <property type="component" value="Unassembled WGS sequence"/>
</dbReference>
<evidence type="ECO:0000313" key="5">
    <source>
        <dbReference type="EMBL" id="GED00114.1"/>
    </source>
</evidence>
<reference evidence="5 6" key="1">
    <citation type="submission" date="2019-06" db="EMBL/GenBank/DDBJ databases">
        <title>Whole genome shotgun sequence of Kocuria varians NBRC 15358.</title>
        <authorList>
            <person name="Hosoyama A."/>
            <person name="Uohara A."/>
            <person name="Ohji S."/>
            <person name="Ichikawa N."/>
        </authorList>
    </citation>
    <scope>NUCLEOTIDE SEQUENCE [LARGE SCALE GENOMIC DNA]</scope>
    <source>
        <strain evidence="5 6">NBRC 15358</strain>
    </source>
</reference>
<evidence type="ECO:0000259" key="3">
    <source>
        <dbReference type="Pfam" id="PF00534"/>
    </source>
</evidence>
<dbReference type="InterPro" id="IPR001296">
    <property type="entry name" value="Glyco_trans_1"/>
</dbReference>